<comment type="caution">
    <text evidence="1">The sequence shown here is derived from an EMBL/GenBank/DDBJ whole genome shotgun (WGS) entry which is preliminary data.</text>
</comment>
<gene>
    <name evidence="1" type="ORF">MANES_13G100775v8</name>
</gene>
<organism evidence="1 2">
    <name type="scientific">Manihot esculenta</name>
    <name type="common">Cassava</name>
    <name type="synonym">Jatropha manihot</name>
    <dbReference type="NCBI Taxonomy" id="3983"/>
    <lineage>
        <taxon>Eukaryota</taxon>
        <taxon>Viridiplantae</taxon>
        <taxon>Streptophyta</taxon>
        <taxon>Embryophyta</taxon>
        <taxon>Tracheophyta</taxon>
        <taxon>Spermatophyta</taxon>
        <taxon>Magnoliopsida</taxon>
        <taxon>eudicotyledons</taxon>
        <taxon>Gunneridae</taxon>
        <taxon>Pentapetalae</taxon>
        <taxon>rosids</taxon>
        <taxon>fabids</taxon>
        <taxon>Malpighiales</taxon>
        <taxon>Euphorbiaceae</taxon>
        <taxon>Crotonoideae</taxon>
        <taxon>Manihoteae</taxon>
        <taxon>Manihot</taxon>
    </lineage>
</organism>
<sequence>MGRSPARGPSPSRGPSSYGLHSTPIPPFAWAMHSTLPHVTCTWAALHTSTHVGPAFTIHKPLQRQSLQWPSRAHGLHLHGTKAALQFTSSKRAHIGSTKVLQQLTLTRTKAPQQCTGPIHATHEAHAWAPPFPPVDQDPFTHKHVDPPQLTLHAHDRSTSHFHAPPLQLHVDTRTLDPLPGQQFS</sequence>
<evidence type="ECO:0000313" key="2">
    <source>
        <dbReference type="Proteomes" id="UP000091857"/>
    </source>
</evidence>
<protein>
    <submittedName>
        <fullName evidence="1">Uncharacterized protein</fullName>
    </submittedName>
</protein>
<accession>A0ACB7GL01</accession>
<evidence type="ECO:0000313" key="1">
    <source>
        <dbReference type="EMBL" id="KAG8641057.1"/>
    </source>
</evidence>
<proteinExistence type="predicted"/>
<dbReference type="Proteomes" id="UP000091857">
    <property type="component" value="Chromosome 13"/>
</dbReference>
<dbReference type="EMBL" id="CM004399">
    <property type="protein sequence ID" value="KAG8641057.1"/>
    <property type="molecule type" value="Genomic_DNA"/>
</dbReference>
<reference evidence="2" key="1">
    <citation type="journal article" date="2016" name="Nat. Biotechnol.">
        <title>Sequencing wild and cultivated cassava and related species reveals extensive interspecific hybridization and genetic diversity.</title>
        <authorList>
            <person name="Bredeson J.V."/>
            <person name="Lyons J.B."/>
            <person name="Prochnik S.E."/>
            <person name="Wu G.A."/>
            <person name="Ha C.M."/>
            <person name="Edsinger-Gonzales E."/>
            <person name="Grimwood J."/>
            <person name="Schmutz J."/>
            <person name="Rabbi I.Y."/>
            <person name="Egesi C."/>
            <person name="Nauluvula P."/>
            <person name="Lebot V."/>
            <person name="Ndunguru J."/>
            <person name="Mkamilo G."/>
            <person name="Bart R.S."/>
            <person name="Setter T.L."/>
            <person name="Gleadow R.M."/>
            <person name="Kulakow P."/>
            <person name="Ferguson M.E."/>
            <person name="Rounsley S."/>
            <person name="Rokhsar D.S."/>
        </authorList>
    </citation>
    <scope>NUCLEOTIDE SEQUENCE [LARGE SCALE GENOMIC DNA]</scope>
    <source>
        <strain evidence="2">cv. AM560-2</strain>
    </source>
</reference>
<name>A0ACB7GL01_MANES</name>
<keyword evidence="2" id="KW-1185">Reference proteome</keyword>